<dbReference type="PANTHER" id="PTHR38450">
    <property type="entry name" value="STAGE V SPORULATION PROTEIN AC-RELATED"/>
    <property type="match status" value="1"/>
</dbReference>
<dbReference type="KEGG" id="eha:Ethha_0278"/>
<protein>
    <submittedName>
        <fullName evidence="2">Stage V sporulation protein AC</fullName>
    </submittedName>
</protein>
<accession>E6U7C9</accession>
<evidence type="ECO:0000256" key="1">
    <source>
        <dbReference type="SAM" id="Phobius"/>
    </source>
</evidence>
<organism evidence="2 3">
    <name type="scientific">Ethanoligenens harbinense (strain DSM 18485 / JCM 12961 / CGMCC 1.5033 / YUAN-3)</name>
    <dbReference type="NCBI Taxonomy" id="663278"/>
    <lineage>
        <taxon>Bacteria</taxon>
        <taxon>Bacillati</taxon>
        <taxon>Bacillota</taxon>
        <taxon>Clostridia</taxon>
        <taxon>Eubacteriales</taxon>
        <taxon>Oscillospiraceae</taxon>
        <taxon>Ethanoligenens</taxon>
    </lineage>
</organism>
<dbReference type="Proteomes" id="UP000001551">
    <property type="component" value="Chromosome"/>
</dbReference>
<dbReference type="Pfam" id="PF03862">
    <property type="entry name" value="SpoVAC_SpoVAEB"/>
    <property type="match status" value="1"/>
</dbReference>
<keyword evidence="1" id="KW-0472">Membrane</keyword>
<sequence>MAVTKKQYAQMANVQSPNSPIVKNCVWAFCTGGAICTVGQSMTNIYQQFGLKELDASNAATITLVFLGAFLTGLHVYDKLAKYAGAGSLVPITGFANAVVSPALEYKSEGFVLGLGAKMFTIAGPVLVYGITASILYGLVLWIFKLF</sequence>
<proteinExistence type="predicted"/>
<dbReference type="InterPro" id="IPR005562">
    <property type="entry name" value="SpoVA"/>
</dbReference>
<dbReference type="AlphaFoldDB" id="E6U7C9"/>
<dbReference type="InterPro" id="IPR014203">
    <property type="entry name" value="Spore_V_AC"/>
</dbReference>
<dbReference type="HOGENOM" id="CLU_112786_0_1_9"/>
<gene>
    <name evidence="2" type="ordered locus">Ethha_0278</name>
</gene>
<evidence type="ECO:0000313" key="3">
    <source>
        <dbReference type="Proteomes" id="UP000001551"/>
    </source>
</evidence>
<dbReference type="eggNOG" id="ENOG5031DDD">
    <property type="taxonomic scope" value="Bacteria"/>
</dbReference>
<dbReference type="STRING" id="663278.Ethha_0278"/>
<feature type="transmembrane region" description="Helical" evidence="1">
    <location>
        <begin position="120"/>
        <end position="144"/>
    </location>
</feature>
<keyword evidence="1" id="KW-1133">Transmembrane helix</keyword>
<dbReference type="NCBIfam" id="TIGR02838">
    <property type="entry name" value="spore_V_AC"/>
    <property type="match status" value="1"/>
</dbReference>
<dbReference type="PANTHER" id="PTHR38450:SF1">
    <property type="entry name" value="STAGE V SPORULATION PROTEIN AC"/>
    <property type="match status" value="1"/>
</dbReference>
<feature type="transmembrane region" description="Helical" evidence="1">
    <location>
        <begin position="56"/>
        <end position="76"/>
    </location>
</feature>
<name>E6U7C9_ETHHY</name>
<feature type="transmembrane region" description="Helical" evidence="1">
    <location>
        <begin position="83"/>
        <end position="100"/>
    </location>
</feature>
<evidence type="ECO:0000313" key="2">
    <source>
        <dbReference type="EMBL" id="ADU25864.1"/>
    </source>
</evidence>
<keyword evidence="1" id="KW-0812">Transmembrane</keyword>
<dbReference type="EMBL" id="CP002400">
    <property type="protein sequence ID" value="ADU25864.1"/>
    <property type="molecule type" value="Genomic_DNA"/>
</dbReference>
<dbReference type="RefSeq" id="WP_013484245.1">
    <property type="nucleotide sequence ID" value="NC_014828.1"/>
</dbReference>
<reference evidence="2 3" key="1">
    <citation type="submission" date="2010-12" db="EMBL/GenBank/DDBJ databases">
        <title>Complete sequence of Ethanoligenens harbinense YUAN-3.</title>
        <authorList>
            <person name="Lucas S."/>
            <person name="Copeland A."/>
            <person name="Lapidus A."/>
            <person name="Cheng J.-F."/>
            <person name="Bruce D."/>
            <person name="Goodwin L."/>
            <person name="Pitluck S."/>
            <person name="Chertkov O."/>
            <person name="Misra M."/>
            <person name="Detter J.C."/>
            <person name="Han C."/>
            <person name="Tapia R."/>
            <person name="Land M."/>
            <person name="Hauser L."/>
            <person name="Jeffries C."/>
            <person name="Kyrpides N."/>
            <person name="Ivanova N."/>
            <person name="Mikhailova N."/>
            <person name="Wang A."/>
            <person name="Mouttaki H."/>
            <person name="He Z."/>
            <person name="Zhou J."/>
            <person name="Hemme C.L."/>
            <person name="Woyke T."/>
        </authorList>
    </citation>
    <scope>NUCLEOTIDE SEQUENCE [LARGE SCALE GENOMIC DNA]</scope>
    <source>
        <strain evidence="3">DSM 18485 / JCM 12961 / CGMCC 1.5033 / YUAN-3</strain>
    </source>
</reference>
<keyword evidence="3" id="KW-1185">Reference proteome</keyword>